<dbReference type="GO" id="GO:0071555">
    <property type="term" value="P:cell wall organization"/>
    <property type="evidence" value="ECO:0007669"/>
    <property type="project" value="TreeGrafter"/>
</dbReference>
<name>A0A381VFE3_9ZZZZ</name>
<dbReference type="Gene3D" id="3.90.1310.10">
    <property type="entry name" value="Penicillin-binding protein 2a (Domain 2)"/>
    <property type="match status" value="1"/>
</dbReference>
<proteinExistence type="predicted"/>
<dbReference type="InterPro" id="IPR050515">
    <property type="entry name" value="Beta-lactam/transpept"/>
</dbReference>
<dbReference type="SUPFAM" id="SSF56601">
    <property type="entry name" value="beta-lactamase/transpeptidase-like"/>
    <property type="match status" value="1"/>
</dbReference>
<keyword evidence="3" id="KW-1133">Transmembrane helix</keyword>
<evidence type="ECO:0000256" key="3">
    <source>
        <dbReference type="SAM" id="Phobius"/>
    </source>
</evidence>
<protein>
    <recommendedName>
        <fullName evidence="7">Penicillin-binding protein 2</fullName>
    </recommendedName>
</protein>
<evidence type="ECO:0008006" key="7">
    <source>
        <dbReference type="Google" id="ProtNLM"/>
    </source>
</evidence>
<dbReference type="GO" id="GO:0008658">
    <property type="term" value="F:penicillin binding"/>
    <property type="evidence" value="ECO:0007669"/>
    <property type="project" value="InterPro"/>
</dbReference>
<feature type="domain" description="Penicillin-binding protein transpeptidase" evidence="4">
    <location>
        <begin position="295"/>
        <end position="661"/>
    </location>
</feature>
<dbReference type="InterPro" id="IPR017790">
    <property type="entry name" value="Penicillin-binding_protein_2"/>
</dbReference>
<dbReference type="GO" id="GO:0009002">
    <property type="term" value="F:serine-type D-Ala-D-Ala carboxypeptidase activity"/>
    <property type="evidence" value="ECO:0007669"/>
    <property type="project" value="InterPro"/>
</dbReference>
<dbReference type="InterPro" id="IPR005311">
    <property type="entry name" value="PBP_dimer"/>
</dbReference>
<dbReference type="EMBL" id="UINC01008475">
    <property type="protein sequence ID" value="SVA38133.1"/>
    <property type="molecule type" value="Genomic_DNA"/>
</dbReference>
<dbReference type="SUPFAM" id="SSF56519">
    <property type="entry name" value="Penicillin binding protein dimerisation domain"/>
    <property type="match status" value="1"/>
</dbReference>
<evidence type="ECO:0000259" key="4">
    <source>
        <dbReference type="Pfam" id="PF00905"/>
    </source>
</evidence>
<reference evidence="6" key="1">
    <citation type="submission" date="2018-05" db="EMBL/GenBank/DDBJ databases">
        <authorList>
            <person name="Lanie J.A."/>
            <person name="Ng W.-L."/>
            <person name="Kazmierczak K.M."/>
            <person name="Andrzejewski T.M."/>
            <person name="Davidsen T.M."/>
            <person name="Wayne K.J."/>
            <person name="Tettelin H."/>
            <person name="Glass J.I."/>
            <person name="Rusch D."/>
            <person name="Podicherti R."/>
            <person name="Tsui H.-C.T."/>
            <person name="Winkler M.E."/>
        </authorList>
    </citation>
    <scope>NUCLEOTIDE SEQUENCE</scope>
</reference>
<dbReference type="InterPro" id="IPR001460">
    <property type="entry name" value="PCN-bd_Tpept"/>
</dbReference>
<comment type="subcellular location">
    <subcellularLocation>
        <location evidence="1">Membrane</location>
    </subcellularLocation>
</comment>
<evidence type="ECO:0000313" key="6">
    <source>
        <dbReference type="EMBL" id="SVA38133.1"/>
    </source>
</evidence>
<evidence type="ECO:0000256" key="2">
    <source>
        <dbReference type="ARBA" id="ARBA00023136"/>
    </source>
</evidence>
<feature type="domain" description="Penicillin-binding protein dimerisation" evidence="5">
    <location>
        <begin position="52"/>
        <end position="236"/>
    </location>
</feature>
<evidence type="ECO:0000259" key="5">
    <source>
        <dbReference type="Pfam" id="PF03717"/>
    </source>
</evidence>
<dbReference type="NCBIfam" id="TIGR03423">
    <property type="entry name" value="pbp2_mrdA"/>
    <property type="match status" value="1"/>
</dbReference>
<accession>A0A381VFE3</accession>
<dbReference type="InterPro" id="IPR036138">
    <property type="entry name" value="PBP_dimer_sf"/>
</dbReference>
<keyword evidence="2 3" id="KW-0472">Membrane</keyword>
<keyword evidence="3" id="KW-0812">Transmembrane</keyword>
<dbReference type="AlphaFoldDB" id="A0A381VFE3"/>
<gene>
    <name evidence="6" type="ORF">METZ01_LOCUS90987</name>
</gene>
<dbReference type="Gene3D" id="3.40.710.10">
    <property type="entry name" value="DD-peptidase/beta-lactamase superfamily"/>
    <property type="match status" value="1"/>
</dbReference>
<evidence type="ECO:0000256" key="1">
    <source>
        <dbReference type="ARBA" id="ARBA00004370"/>
    </source>
</evidence>
<organism evidence="6">
    <name type="scientific">marine metagenome</name>
    <dbReference type="NCBI Taxonomy" id="408172"/>
    <lineage>
        <taxon>unclassified sequences</taxon>
        <taxon>metagenomes</taxon>
        <taxon>ecological metagenomes</taxon>
    </lineage>
</organism>
<dbReference type="Pfam" id="PF03717">
    <property type="entry name" value="PBP_dimer"/>
    <property type="match status" value="1"/>
</dbReference>
<dbReference type="PANTHER" id="PTHR30627">
    <property type="entry name" value="PEPTIDOGLYCAN D,D-TRANSPEPTIDASE"/>
    <property type="match status" value="1"/>
</dbReference>
<feature type="transmembrane region" description="Helical" evidence="3">
    <location>
        <begin position="12"/>
        <end position="29"/>
    </location>
</feature>
<dbReference type="InterPro" id="IPR012338">
    <property type="entry name" value="Beta-lactam/transpept-like"/>
</dbReference>
<dbReference type="Pfam" id="PF00905">
    <property type="entry name" value="Transpeptidase"/>
    <property type="match status" value="1"/>
</dbReference>
<dbReference type="GO" id="GO:0005886">
    <property type="term" value="C:plasma membrane"/>
    <property type="evidence" value="ECO:0007669"/>
    <property type="project" value="TreeGrafter"/>
</dbReference>
<sequence length="753" mass="82999">MDDLVLYRMRMLGVVAISLFLVLGARLWFLQVLTGDEAAAIAETNITRVITIQAPRGRILDNQGRILVGNRVTASITINRRALEEADLDELERRAMLTSIAVEVNRSGKLLKVTDLERALANQSYGPYDNVPIAVDVSEDLLVYFGERPHRYPGVRVADASVRSFLYGDLAAHVLGWVGPVNDTELQFRRPREGKEYQLRDEIGKAGVELMFEDELRGVNGRRVLEVDRRGEIVRERTDLFVPPRAGNDVVLTIDIDLQDLVQAELERTVYLGRAKVPQSTPDGGDPPPFNVPGGAVVILDPTDGDVLAMASYPTYDPNESIGGFSFERWSELNDPANDLPMFNRAVQGEYAPGSTFKLFTAHAAWHEDVFGVGRVKPADEPWDDPGEYFLQSCRADADDLESAGGCYFKNAGKKPYEQVDLTRSLTVSSDVYYYTIGESIFVNPRHSDTAIQDTATEYGFGYQTGVQLPFEQDGYMPTPERRAERHRQNPEAFPFGGWYPGDNVNVAVGQGEVLATPLQLANAYAVFANAGSRWAPNIVERIVDHDGGAILDFGPRQASDVEIDPAFRNRVTRGLVGVVDDEEGTAYWAFNSEATDGTYFPHDQYPLAGKTGTAEVRGRADTSLFAAFGPVQDPAYVMVAVLEEAGFGSSVAAPLVARVMTRIFEDNVSEAPTMDEQYARSTALPLCIEWFWWKTGNTLERLESIDLDAEPESGPVLGADGVVRVRGVRIDCEQLIDDLLIGHEVLLGSEAA</sequence>
<dbReference type="GO" id="GO:0009252">
    <property type="term" value="P:peptidoglycan biosynthetic process"/>
    <property type="evidence" value="ECO:0007669"/>
    <property type="project" value="InterPro"/>
</dbReference>